<dbReference type="Proteomes" id="UP000249614">
    <property type="component" value="Unassembled WGS sequence"/>
</dbReference>
<keyword evidence="1" id="KW-0732">Signal</keyword>
<accession>A0A2W6I6R6</accession>
<dbReference type="EMBL" id="LXXM01000177">
    <property type="protein sequence ID" value="PZS91351.1"/>
    <property type="molecule type" value="Genomic_DNA"/>
</dbReference>
<proteinExistence type="predicted"/>
<comment type="caution">
    <text evidence="2">The sequence shown here is derived from an EMBL/GenBank/DDBJ whole genome shotgun (WGS) entry which is preliminary data.</text>
</comment>
<sequence>MIVRIVSSAVVLIASLPAAAFAAPPVSVPQACAPTYCIEVIATMPDRPIAIRVESTVPADASTTTVDMGRGFSIAFHSRYVEWKAGRMGLPPARWTPGKAKASAAACLKCGAPGWNEVMGIAMTGIPENYGNDLSGISVCFWPLDRSSAGHGDGRTLRLGEKVCIADPAPQR</sequence>
<reference evidence="2 3" key="1">
    <citation type="submission" date="2016-05" db="EMBL/GenBank/DDBJ databases">
        <authorList>
            <person name="Lavstsen T."/>
            <person name="Jespersen J.S."/>
        </authorList>
    </citation>
    <scope>NUCLEOTIDE SEQUENCE [LARGE SCALE GENOMIC DNA]</scope>
    <source>
        <strain evidence="2 3">SM-5815</strain>
    </source>
</reference>
<gene>
    <name evidence="2" type="ORF">A7X83_08905</name>
</gene>
<dbReference type="RefSeq" id="WP_111112458.1">
    <property type="nucleotide sequence ID" value="NZ_LXXM01000177.1"/>
</dbReference>
<feature type="chain" id="PRO_5015990975" evidence="1">
    <location>
        <begin position="23"/>
        <end position="172"/>
    </location>
</feature>
<evidence type="ECO:0000313" key="3">
    <source>
        <dbReference type="Proteomes" id="UP000249614"/>
    </source>
</evidence>
<name>A0A2W6I6R6_STEMA</name>
<dbReference type="AlphaFoldDB" id="A0A2W6I6R6"/>
<protein>
    <submittedName>
        <fullName evidence="2">Uncharacterized protein</fullName>
    </submittedName>
</protein>
<feature type="signal peptide" evidence="1">
    <location>
        <begin position="1"/>
        <end position="22"/>
    </location>
</feature>
<evidence type="ECO:0000313" key="2">
    <source>
        <dbReference type="EMBL" id="PZS91351.1"/>
    </source>
</evidence>
<organism evidence="2 3">
    <name type="scientific">Stenotrophomonas maltophilia</name>
    <name type="common">Pseudomonas maltophilia</name>
    <name type="synonym">Xanthomonas maltophilia</name>
    <dbReference type="NCBI Taxonomy" id="40324"/>
    <lineage>
        <taxon>Bacteria</taxon>
        <taxon>Pseudomonadati</taxon>
        <taxon>Pseudomonadota</taxon>
        <taxon>Gammaproteobacteria</taxon>
        <taxon>Lysobacterales</taxon>
        <taxon>Lysobacteraceae</taxon>
        <taxon>Stenotrophomonas</taxon>
        <taxon>Stenotrophomonas maltophilia group</taxon>
    </lineage>
</organism>
<evidence type="ECO:0000256" key="1">
    <source>
        <dbReference type="SAM" id="SignalP"/>
    </source>
</evidence>